<dbReference type="Gramene" id="Aco018326.1.mrna1">
    <property type="protein sequence ID" value="Aco018326.1.mrna1"/>
    <property type="gene ID" value="Aco018326.1.path1"/>
</dbReference>
<feature type="region of interest" description="Disordered" evidence="1">
    <location>
        <begin position="878"/>
        <end position="908"/>
    </location>
</feature>
<dbReference type="AlphaFoldDB" id="A0A6P5GCT6"/>
<gene>
    <name evidence="5" type="primary">LOC109722179</name>
</gene>
<proteinExistence type="predicted"/>
<feature type="domain" description="Symplekin/Pta1 N-terminal" evidence="2">
    <location>
        <begin position="63"/>
        <end position="275"/>
    </location>
</feature>
<dbReference type="GeneID" id="109722179"/>
<protein>
    <submittedName>
        <fullName evidence="5">Uncharacterized protein LOC109722179 isoform X1</fullName>
    </submittedName>
</protein>
<feature type="domain" description="Symplekin C-terminal" evidence="3">
    <location>
        <begin position="1030"/>
        <end position="1207"/>
    </location>
</feature>
<evidence type="ECO:0000256" key="1">
    <source>
        <dbReference type="SAM" id="MobiDB-lite"/>
    </source>
</evidence>
<dbReference type="Proteomes" id="UP000515123">
    <property type="component" value="Linkage group 16"/>
</dbReference>
<dbReference type="InterPro" id="IPR032460">
    <property type="entry name" value="Symplekin/Pta1_N"/>
</dbReference>
<evidence type="ECO:0000259" key="3">
    <source>
        <dbReference type="Pfam" id="PF12295"/>
    </source>
</evidence>
<evidence type="ECO:0000313" key="4">
    <source>
        <dbReference type="Proteomes" id="UP000515123"/>
    </source>
</evidence>
<feature type="region of interest" description="Disordered" evidence="1">
    <location>
        <begin position="517"/>
        <end position="541"/>
    </location>
</feature>
<dbReference type="Pfam" id="PF12295">
    <property type="entry name" value="Symplekin_C"/>
    <property type="match status" value="1"/>
</dbReference>
<organism evidence="4 5">
    <name type="scientific">Ananas comosus</name>
    <name type="common">Pineapple</name>
    <name type="synonym">Ananas ananas</name>
    <dbReference type="NCBI Taxonomy" id="4615"/>
    <lineage>
        <taxon>Eukaryota</taxon>
        <taxon>Viridiplantae</taxon>
        <taxon>Streptophyta</taxon>
        <taxon>Embryophyta</taxon>
        <taxon>Tracheophyta</taxon>
        <taxon>Spermatophyta</taxon>
        <taxon>Magnoliopsida</taxon>
        <taxon>Liliopsida</taxon>
        <taxon>Poales</taxon>
        <taxon>Bromeliaceae</taxon>
        <taxon>Bromelioideae</taxon>
        <taxon>Ananas</taxon>
    </lineage>
</organism>
<dbReference type="Gene3D" id="1.25.10.10">
    <property type="entry name" value="Leucine-rich Repeat Variant"/>
    <property type="match status" value="1"/>
</dbReference>
<feature type="compositionally biased region" description="Basic and acidic residues" evidence="1">
    <location>
        <begin position="473"/>
        <end position="486"/>
    </location>
</feature>
<dbReference type="Pfam" id="PF11935">
    <property type="entry name" value="SYMPK_PTA1_N"/>
    <property type="match status" value="1"/>
</dbReference>
<accession>A0A6P5GCT6</accession>
<evidence type="ECO:0000313" key="5">
    <source>
        <dbReference type="RefSeq" id="XP_020105682.1"/>
    </source>
</evidence>
<dbReference type="PANTHER" id="PTHR47184:SF3">
    <property type="entry name" value="PHOSPHATIDYLINOSITOL 3-AND 4-KINASE FAMILY PROTEIN-RELATED"/>
    <property type="match status" value="1"/>
</dbReference>
<feature type="compositionally biased region" description="Polar residues" evidence="1">
    <location>
        <begin position="460"/>
        <end position="472"/>
    </location>
</feature>
<evidence type="ECO:0000259" key="2">
    <source>
        <dbReference type="Pfam" id="PF11935"/>
    </source>
</evidence>
<feature type="region of interest" description="Disordered" evidence="1">
    <location>
        <begin position="460"/>
        <end position="486"/>
    </location>
</feature>
<keyword evidence="4" id="KW-1185">Reference proteome</keyword>
<dbReference type="InterPro" id="IPR022075">
    <property type="entry name" value="Symplekin_C"/>
</dbReference>
<feature type="region of interest" description="Disordered" evidence="1">
    <location>
        <begin position="1"/>
        <end position="25"/>
    </location>
</feature>
<dbReference type="RefSeq" id="XP_020105682.1">
    <property type="nucleotide sequence ID" value="XM_020250093.1"/>
</dbReference>
<dbReference type="GO" id="GO:0071333">
    <property type="term" value="P:cellular response to glucose stimulus"/>
    <property type="evidence" value="ECO:0007669"/>
    <property type="project" value="EnsemblPlants"/>
</dbReference>
<reference evidence="4" key="1">
    <citation type="journal article" date="2015" name="Nat. Genet.">
        <title>The pineapple genome and the evolution of CAM photosynthesis.</title>
        <authorList>
            <person name="Ming R."/>
            <person name="VanBuren R."/>
            <person name="Wai C.M."/>
            <person name="Tang H."/>
            <person name="Schatz M.C."/>
            <person name="Bowers J.E."/>
            <person name="Lyons E."/>
            <person name="Wang M.L."/>
            <person name="Chen J."/>
            <person name="Biggers E."/>
            <person name="Zhang J."/>
            <person name="Huang L."/>
            <person name="Zhang L."/>
            <person name="Miao W."/>
            <person name="Zhang J."/>
            <person name="Ye Z."/>
            <person name="Miao C."/>
            <person name="Lin Z."/>
            <person name="Wang H."/>
            <person name="Zhou H."/>
            <person name="Yim W.C."/>
            <person name="Priest H.D."/>
            <person name="Zheng C."/>
            <person name="Woodhouse M."/>
            <person name="Edger P.P."/>
            <person name="Guyot R."/>
            <person name="Guo H.B."/>
            <person name="Guo H."/>
            <person name="Zheng G."/>
            <person name="Singh R."/>
            <person name="Sharma A."/>
            <person name="Min X."/>
            <person name="Zheng Y."/>
            <person name="Lee H."/>
            <person name="Gurtowski J."/>
            <person name="Sedlazeck F.J."/>
            <person name="Harkess A."/>
            <person name="McKain M.R."/>
            <person name="Liao Z."/>
            <person name="Fang J."/>
            <person name="Liu J."/>
            <person name="Zhang X."/>
            <person name="Zhang Q."/>
            <person name="Hu W."/>
            <person name="Qin Y."/>
            <person name="Wang K."/>
            <person name="Chen L.Y."/>
            <person name="Shirley N."/>
            <person name="Lin Y.R."/>
            <person name="Liu L.Y."/>
            <person name="Hernandez A.G."/>
            <person name="Wright C.L."/>
            <person name="Bulone V."/>
            <person name="Tuskan G.A."/>
            <person name="Heath K."/>
            <person name="Zee F."/>
            <person name="Moore P.H."/>
            <person name="Sunkar R."/>
            <person name="Leebens-Mack J.H."/>
            <person name="Mockler T."/>
            <person name="Bennetzen J.L."/>
            <person name="Freeling M."/>
            <person name="Sankoff D."/>
            <person name="Paterson A.H."/>
            <person name="Zhu X."/>
            <person name="Yang X."/>
            <person name="Smith J.A."/>
            <person name="Cushman J.C."/>
            <person name="Paull R.E."/>
            <person name="Yu Q."/>
        </authorList>
    </citation>
    <scope>NUCLEOTIDE SEQUENCE [LARGE SCALE GENOMIC DNA]</scope>
    <source>
        <strain evidence="4">cv. F153</strain>
    </source>
</reference>
<dbReference type="OrthoDB" id="331600at2759"/>
<feature type="compositionally biased region" description="Polar residues" evidence="1">
    <location>
        <begin position="896"/>
        <end position="907"/>
    </location>
</feature>
<sequence length="1244" mass="137936">MELDDRRRSGAAAAAPPPPERAVRASRADSSRVLEFLKEVGREISEDLVVLMPNLLSLLKHDDPAVVRQSIASGTILFGAVLEEMALQLNSSGRVDGWLEEMWSWMLQFKDRVQDIMMEPGSIATKLLALKFLETCVIYFTPQANDEELTLTEGNGRRFTISQLTRSHPNFNVAILETDANIIVGFLLDMLRSANNFRGSFTVSVITCLAAIAKNRVLHYDRILSSLLGFDPYVETERAHSASIRYSVRTAFLGFLRCSHPYIVESRDKLLRALRALYPGEATEQLIRQVEKMSRSAERGSRDIRVSKDDSVPAEVSASGDLIWKRTALNSSDISTTFNESPAKKARFDLQDEDDLITDNSSNGNLMNSTLTPAEKMIAMIGALIAEGERGAQSLELLVNNIHADLLADIVIETMKHLPESPFSLSAIKQENLPPTDPYMSFGVQSDIVSTAAESNGISMSTSHVPVLSSTADVKRDPRRDPRRLDPRRVVVPADLSSGAQNVESSSVMQPGPYYSANNKSSSFPETIKVENTPEPLPSKNDMDSFENSADRAVGQLVSKENLQLSDEAREVKPSVEIDTPPIVVLPSVVKDEHEPAVSASSDFTVNDQVDNYMLESDYSSQTTRTSTIEDNSSRNLPMLPPYVDLSEEERRSLHQLVVKRIIDDFERNLVNARLPLLARLVSQNDGDDDIFKLLQKHIILDYNRHKGHELAMHVLYHLQTVSIADFGGHSSSSVVSLYEKFLLSLAKALVDSFPASDKSFNRLLGEAPFLPDSVLKLLEDLCVNMHSREHHAKDSDGDRITQGLGAVWSLILGRPLSRQACLNIALKCAVHSQDEVRTKSIRLVANKLYPLHYASEHIEQFATNMLLSVVDQRVSETDDTSVSSREPKTEAGGIQETSISSSQNSEPIRFESDSMKSSLVSPSVSLSQAQCQTSLFFALCSKKPSLLRLVFDIYGRSPKAVKQCIHRHIPILVRSLGASNTELLNIISDLPDGGENLIILTLETLTEDSTPSKDLIATVKRLYETKLKDAAILIPLLSSLSKEEVLPIFPRLVDLPLDKFQAALARILQGSAHTGPALTPAEVLIAIHDINPEKDRVALKKITDVCTACFEQRTVFTQQVLASSLNQLVEKVPLPLLFMRTVIQAVDAFPTLVDFVMGILSKLVSKQIWRMPKLWVGFLKCAYQTQPHSFNALLQLPSPQLENALIKYPNLRVPLASHVSQQNMRNTLPRQTLKLLGLTNDPQ</sequence>
<reference evidence="5" key="2">
    <citation type="submission" date="2025-08" db="UniProtKB">
        <authorList>
            <consortium name="RefSeq"/>
        </authorList>
    </citation>
    <scope>IDENTIFICATION</scope>
    <source>
        <tissue evidence="5">Leaf</tissue>
    </source>
</reference>
<dbReference type="InterPro" id="IPR011989">
    <property type="entry name" value="ARM-like"/>
</dbReference>
<dbReference type="PANTHER" id="PTHR47184">
    <property type="entry name" value="PHOSPHATIDYLINOSITOL 3-AND 4-KINASE FAMILY PROTEIN-RELATED"/>
    <property type="match status" value="1"/>
</dbReference>
<name>A0A6P5GCT6_ANACO</name>